<organism evidence="9 10">
    <name type="scientific">Chelativorans petroleitrophicus</name>
    <dbReference type="NCBI Taxonomy" id="2975484"/>
    <lineage>
        <taxon>Bacteria</taxon>
        <taxon>Pseudomonadati</taxon>
        <taxon>Pseudomonadota</taxon>
        <taxon>Alphaproteobacteria</taxon>
        <taxon>Hyphomicrobiales</taxon>
        <taxon>Phyllobacteriaceae</taxon>
        <taxon>Chelativorans</taxon>
    </lineage>
</organism>
<dbReference type="NCBIfam" id="TIGR00786">
    <property type="entry name" value="dctM"/>
    <property type="match status" value="1"/>
</dbReference>
<dbReference type="GO" id="GO:0022857">
    <property type="term" value="F:transmembrane transporter activity"/>
    <property type="evidence" value="ECO:0007669"/>
    <property type="project" value="UniProtKB-UniRule"/>
</dbReference>
<protein>
    <recommendedName>
        <fullName evidence="7">TRAP transporter large permease protein</fullName>
    </recommendedName>
</protein>
<evidence type="ECO:0000256" key="4">
    <source>
        <dbReference type="ARBA" id="ARBA00022692"/>
    </source>
</evidence>
<feature type="transmembrane region" description="Helical" evidence="7">
    <location>
        <begin position="97"/>
        <end position="122"/>
    </location>
</feature>
<proteinExistence type="inferred from homology"/>
<dbReference type="Pfam" id="PF06808">
    <property type="entry name" value="DctM"/>
    <property type="match status" value="1"/>
</dbReference>
<evidence type="ECO:0000256" key="7">
    <source>
        <dbReference type="RuleBase" id="RU369079"/>
    </source>
</evidence>
<dbReference type="InterPro" id="IPR004681">
    <property type="entry name" value="TRAP_DctM"/>
</dbReference>
<feature type="transmembrane region" description="Helical" evidence="7">
    <location>
        <begin position="134"/>
        <end position="153"/>
    </location>
</feature>
<feature type="domain" description="TRAP C4-dicarboxylate transport system permease DctM subunit" evidence="8">
    <location>
        <begin position="8"/>
        <end position="420"/>
    </location>
</feature>
<dbReference type="PIRSF" id="PIRSF006066">
    <property type="entry name" value="HI0050"/>
    <property type="match status" value="1"/>
</dbReference>
<dbReference type="RefSeq" id="WP_261516429.1">
    <property type="nucleotide sequence ID" value="NZ_JAODNV010000016.1"/>
</dbReference>
<dbReference type="PANTHER" id="PTHR33362:SF5">
    <property type="entry name" value="C4-DICARBOXYLATE TRAP TRANSPORTER LARGE PERMEASE PROTEIN DCTM"/>
    <property type="match status" value="1"/>
</dbReference>
<dbReference type="GO" id="GO:0005886">
    <property type="term" value="C:plasma membrane"/>
    <property type="evidence" value="ECO:0007669"/>
    <property type="project" value="UniProtKB-SubCell"/>
</dbReference>
<evidence type="ECO:0000256" key="3">
    <source>
        <dbReference type="ARBA" id="ARBA00022519"/>
    </source>
</evidence>
<keyword evidence="10" id="KW-1185">Reference proteome</keyword>
<feature type="transmembrane region" description="Helical" evidence="7">
    <location>
        <begin position="245"/>
        <end position="263"/>
    </location>
</feature>
<dbReference type="AlphaFoldDB" id="A0A9X2XB93"/>
<feature type="transmembrane region" description="Helical" evidence="7">
    <location>
        <begin position="360"/>
        <end position="384"/>
    </location>
</feature>
<comment type="caution">
    <text evidence="9">The sequence shown here is derived from an EMBL/GenBank/DDBJ whole genome shotgun (WGS) entry which is preliminary data.</text>
</comment>
<reference evidence="9" key="1">
    <citation type="submission" date="2022-08" db="EMBL/GenBank/DDBJ databases">
        <title>Chelativorans sichuanense sp. nov., a paraffin oil-degrading bacterium isolated from a mixture of oil-based drill cuttings and paddy soil.</title>
        <authorList>
            <person name="Yu J."/>
            <person name="Liu H."/>
            <person name="Chen Q."/>
        </authorList>
    </citation>
    <scope>NUCLEOTIDE SEQUENCE</scope>
    <source>
        <strain evidence="9">SCAU 2101</strain>
    </source>
</reference>
<dbReference type="EMBL" id="JAODNV010000016">
    <property type="protein sequence ID" value="MCT8991499.1"/>
    <property type="molecule type" value="Genomic_DNA"/>
</dbReference>
<keyword evidence="4 7" id="KW-0812">Transmembrane</keyword>
<keyword evidence="7" id="KW-0813">Transport</keyword>
<feature type="transmembrane region" description="Helical" evidence="7">
    <location>
        <begin position="336"/>
        <end position="354"/>
    </location>
</feature>
<gene>
    <name evidence="9" type="ORF">NYR54_14545</name>
</gene>
<feature type="transmembrane region" description="Helical" evidence="7">
    <location>
        <begin position="275"/>
        <end position="296"/>
    </location>
</feature>
<feature type="transmembrane region" description="Helical" evidence="7">
    <location>
        <begin position="396"/>
        <end position="418"/>
    </location>
</feature>
<feature type="transmembrane region" description="Helical" evidence="7">
    <location>
        <begin position="308"/>
        <end position="329"/>
    </location>
</feature>
<feature type="transmembrane region" description="Helical" evidence="7">
    <location>
        <begin position="173"/>
        <end position="198"/>
    </location>
</feature>
<sequence>MILTAIGLASLFLLLALGVPLGYAMALVGFAGFALLIGPDAAVYSAGQVIFDNVMSFDLSILPLFILMGSFIARSGLAEDLFGVAEAFLGHRRGGLAMFTVAACGGFSCVCGSSMATVATMAKVALPSMRQRGYASSLASASIVSGGTLGILIPPSTTLVIYGIITETNIGKLFMAAVLPGLIAVSLLMLAVLTTVLLHPESGPRSERQGWRKRLFYLRRTGGVIVLFVGMMGGIYLGVFTVSEAAGIGAAGSLLFVLWRRALTWRVLKDALTDAALTTATIFVILFGALIFANFIEVTGLPGELKAWVASSHLTPIALILMITAVYFVMGMVLEILSMMLLTVPLFLPMVTAIGYDPVWFGIFVILVCELGLITPPVGLNLFVFRATARDISVAAISRGLIPFIIALLAVVGIIVSMPEVVSFLPGMMG</sequence>
<keyword evidence="3 7" id="KW-0997">Cell inner membrane</keyword>
<dbReference type="InterPro" id="IPR010656">
    <property type="entry name" value="DctM"/>
</dbReference>
<name>A0A9X2XB93_9HYPH</name>
<feature type="transmembrane region" description="Helical" evidence="7">
    <location>
        <begin position="218"/>
        <end position="239"/>
    </location>
</feature>
<evidence type="ECO:0000256" key="1">
    <source>
        <dbReference type="ARBA" id="ARBA00004429"/>
    </source>
</evidence>
<keyword evidence="5 7" id="KW-1133">Transmembrane helix</keyword>
<comment type="subunit">
    <text evidence="7">The complex comprises the extracytoplasmic solute receptor protein and the two transmembrane proteins.</text>
</comment>
<evidence type="ECO:0000259" key="8">
    <source>
        <dbReference type="Pfam" id="PF06808"/>
    </source>
</evidence>
<keyword evidence="6 7" id="KW-0472">Membrane</keyword>
<evidence type="ECO:0000256" key="6">
    <source>
        <dbReference type="ARBA" id="ARBA00023136"/>
    </source>
</evidence>
<comment type="similarity">
    <text evidence="7">Belongs to the TRAP transporter large permease family.</text>
</comment>
<evidence type="ECO:0000313" key="9">
    <source>
        <dbReference type="EMBL" id="MCT8991499.1"/>
    </source>
</evidence>
<dbReference type="Proteomes" id="UP001149009">
    <property type="component" value="Unassembled WGS sequence"/>
</dbReference>
<comment type="subcellular location">
    <subcellularLocation>
        <location evidence="1 7">Cell inner membrane</location>
        <topology evidence="1 7">Multi-pass membrane protein</topology>
    </subcellularLocation>
</comment>
<dbReference type="PANTHER" id="PTHR33362">
    <property type="entry name" value="SIALIC ACID TRAP TRANSPORTER PERMEASE PROTEIN SIAT-RELATED"/>
    <property type="match status" value="1"/>
</dbReference>
<evidence type="ECO:0000256" key="2">
    <source>
        <dbReference type="ARBA" id="ARBA00022475"/>
    </source>
</evidence>
<keyword evidence="2" id="KW-1003">Cell membrane</keyword>
<accession>A0A9X2XB93</accession>
<evidence type="ECO:0000256" key="5">
    <source>
        <dbReference type="ARBA" id="ARBA00022989"/>
    </source>
</evidence>
<comment type="function">
    <text evidence="7">Part of the tripartite ATP-independent periplasmic (TRAP) transport system.</text>
</comment>
<evidence type="ECO:0000313" key="10">
    <source>
        <dbReference type="Proteomes" id="UP001149009"/>
    </source>
</evidence>
<feature type="transmembrane region" description="Helical" evidence="7">
    <location>
        <begin position="59"/>
        <end position="77"/>
    </location>
</feature>